<dbReference type="InterPro" id="IPR012341">
    <property type="entry name" value="6hp_glycosidase-like_sf"/>
</dbReference>
<dbReference type="RefSeq" id="WP_143895312.1">
    <property type="nucleotide sequence ID" value="NZ_CP041666.1"/>
</dbReference>
<reference evidence="2 3" key="1">
    <citation type="submission" date="2019-07" db="EMBL/GenBank/DDBJ databases">
        <authorList>
            <person name="Li J."/>
        </authorList>
    </citation>
    <scope>NUCLEOTIDE SEQUENCE [LARGE SCALE GENOMIC DNA]</scope>
    <source>
        <strain evidence="2 3">TKL69</strain>
    </source>
</reference>
<keyword evidence="3" id="KW-1185">Reference proteome</keyword>
<keyword evidence="1" id="KW-0812">Transmembrane</keyword>
<evidence type="ECO:0000256" key="1">
    <source>
        <dbReference type="SAM" id="Phobius"/>
    </source>
</evidence>
<name>A0A516KI77_9BACI</name>
<evidence type="ECO:0000313" key="2">
    <source>
        <dbReference type="EMBL" id="QDP41105.1"/>
    </source>
</evidence>
<proteinExistence type="predicted"/>
<evidence type="ECO:0008006" key="4">
    <source>
        <dbReference type="Google" id="ProtNLM"/>
    </source>
</evidence>
<keyword evidence="1" id="KW-0472">Membrane</keyword>
<dbReference type="SUPFAM" id="SSF48208">
    <property type="entry name" value="Six-hairpin glycosidases"/>
    <property type="match status" value="1"/>
</dbReference>
<dbReference type="KEGG" id="aqt:FN924_13435"/>
<gene>
    <name evidence="2" type="ORF">FN924_13435</name>
</gene>
<dbReference type="Gene3D" id="1.50.10.10">
    <property type="match status" value="1"/>
</dbReference>
<dbReference type="InterPro" id="IPR008928">
    <property type="entry name" value="6-hairpin_glycosidase_sf"/>
</dbReference>
<feature type="transmembrane region" description="Helical" evidence="1">
    <location>
        <begin position="5"/>
        <end position="23"/>
    </location>
</feature>
<keyword evidence="1" id="KW-1133">Transmembrane helix</keyword>
<dbReference type="EMBL" id="CP041666">
    <property type="protein sequence ID" value="QDP41105.1"/>
    <property type="molecule type" value="Genomic_DNA"/>
</dbReference>
<dbReference type="GO" id="GO:0005975">
    <property type="term" value="P:carbohydrate metabolic process"/>
    <property type="evidence" value="ECO:0007669"/>
    <property type="project" value="InterPro"/>
</dbReference>
<evidence type="ECO:0000313" key="3">
    <source>
        <dbReference type="Proteomes" id="UP000315215"/>
    </source>
</evidence>
<sequence>MIKKLILMTMIATLSLIVVFFFVPKKDPYAEEVKAIIQEHYVNEEGWIRNYGGLADAQYLSESIGQYMYFLLVTKDEEEFAKQVDVLKEDYVVEQGGQLFLKWQLTEDTTTNASVDDLRVIESLKGASKQFLNDSYIKLANELQTTLLDTQTNKGMVVDYYDWNADQKSTIFHLSYINHDVLKDVSSIDEASYKQVMEDSILKKPFFREIYDVEKQEFMEASPSTINMIDQLLIAIQYYKIIGSPPTSFDHWLKQELDVTGKLFGGYQKETLQKSVAYESSSVYALALLYFLETDNDKYADQVHALLVQQPPFQKNPNYNEIHFFDFMYARLADVLYKQQ</sequence>
<dbReference type="OrthoDB" id="1779554at2"/>
<dbReference type="AlphaFoldDB" id="A0A516KI77"/>
<dbReference type="Proteomes" id="UP000315215">
    <property type="component" value="Chromosome"/>
</dbReference>
<organism evidence="2 3">
    <name type="scientific">Radiobacillus deserti</name>
    <dbReference type="NCBI Taxonomy" id="2594883"/>
    <lineage>
        <taxon>Bacteria</taxon>
        <taxon>Bacillati</taxon>
        <taxon>Bacillota</taxon>
        <taxon>Bacilli</taxon>
        <taxon>Bacillales</taxon>
        <taxon>Bacillaceae</taxon>
        <taxon>Radiobacillus</taxon>
    </lineage>
</organism>
<protein>
    <recommendedName>
        <fullName evidence="4">Glycoside transferase</fullName>
    </recommendedName>
</protein>
<accession>A0A516KI77</accession>